<dbReference type="AlphaFoldDB" id="A0A7X0EFV1"/>
<organism evidence="2 3">
    <name type="scientific">Nitrospirillum iridis</name>
    <dbReference type="NCBI Taxonomy" id="765888"/>
    <lineage>
        <taxon>Bacteria</taxon>
        <taxon>Pseudomonadati</taxon>
        <taxon>Pseudomonadota</taxon>
        <taxon>Alphaproteobacteria</taxon>
        <taxon>Rhodospirillales</taxon>
        <taxon>Azospirillaceae</taxon>
        <taxon>Nitrospirillum</taxon>
    </lineage>
</organism>
<keyword evidence="1" id="KW-0472">Membrane</keyword>
<keyword evidence="1" id="KW-1133">Transmembrane helix</keyword>
<keyword evidence="1" id="KW-0812">Transmembrane</keyword>
<keyword evidence="3" id="KW-1185">Reference proteome</keyword>
<gene>
    <name evidence="2" type="ORF">FHS74_004926</name>
</gene>
<feature type="transmembrane region" description="Helical" evidence="1">
    <location>
        <begin position="20"/>
        <end position="41"/>
    </location>
</feature>
<evidence type="ECO:0000313" key="3">
    <source>
        <dbReference type="Proteomes" id="UP000539175"/>
    </source>
</evidence>
<protein>
    <submittedName>
        <fullName evidence="2">Uncharacterized protein</fullName>
    </submittedName>
</protein>
<dbReference type="RefSeq" id="WP_184806605.1">
    <property type="nucleotide sequence ID" value="NZ_JACIIZ010000016.1"/>
</dbReference>
<evidence type="ECO:0000313" key="2">
    <source>
        <dbReference type="EMBL" id="MBB6254340.1"/>
    </source>
</evidence>
<reference evidence="2 3" key="1">
    <citation type="submission" date="2020-08" db="EMBL/GenBank/DDBJ databases">
        <title>Genomic Encyclopedia of Type Strains, Phase IV (KMG-IV): sequencing the most valuable type-strain genomes for metagenomic binning, comparative biology and taxonomic classification.</title>
        <authorList>
            <person name="Goeker M."/>
        </authorList>
    </citation>
    <scope>NUCLEOTIDE SEQUENCE [LARGE SCALE GENOMIC DNA]</scope>
    <source>
        <strain evidence="2 3">DSM 22198</strain>
    </source>
</reference>
<proteinExistence type="predicted"/>
<accession>A0A7X0EFV1</accession>
<comment type="caution">
    <text evidence="2">The sequence shown here is derived from an EMBL/GenBank/DDBJ whole genome shotgun (WGS) entry which is preliminary data.</text>
</comment>
<sequence length="182" mass="19876">MENTTAVSTATLNAYDPSTIQGAIIWGVVAGVLTSAFLLILGQLIQKVIVPWYQGIIFKGVDLAGKWVASKTFADGITYSYSMMIRQNAHTLNGAMNIAKNNSIPGPPGGHLGDYNQGFTLTGTTWEGFVMLNLTSDDRRSLSFSTSLLQIRNRGQSLVGHMAYRSSRVDQVDSEEIVWTRI</sequence>
<name>A0A7X0EFV1_9PROT</name>
<dbReference type="EMBL" id="JACIIZ010000016">
    <property type="protein sequence ID" value="MBB6254340.1"/>
    <property type="molecule type" value="Genomic_DNA"/>
</dbReference>
<evidence type="ECO:0000256" key="1">
    <source>
        <dbReference type="SAM" id="Phobius"/>
    </source>
</evidence>
<dbReference type="Proteomes" id="UP000539175">
    <property type="component" value="Unassembled WGS sequence"/>
</dbReference>